<name>A0A0V0XJP3_TRIPS</name>
<dbReference type="Proteomes" id="UP000054815">
    <property type="component" value="Unassembled WGS sequence"/>
</dbReference>
<accession>A0A0V0XJP3</accession>
<sequence>MADISELRLHAKWKKGGFEENEAWKKQNPSSPFTRVNSTMYSHRSKRYLKLVLQTLDAFRTTMAGEDILLWQSASRHILVLARGSNIRLMAARRIWALDSTFNVVPQWYQQLLPSMPFWQASCC</sequence>
<evidence type="ECO:0000313" key="2">
    <source>
        <dbReference type="Proteomes" id="UP000054815"/>
    </source>
</evidence>
<evidence type="ECO:0000313" key="1">
    <source>
        <dbReference type="EMBL" id="KRX88220.1"/>
    </source>
</evidence>
<organism evidence="1 2">
    <name type="scientific">Trichinella pseudospiralis</name>
    <name type="common">Parasitic roundworm</name>
    <dbReference type="NCBI Taxonomy" id="6337"/>
    <lineage>
        <taxon>Eukaryota</taxon>
        <taxon>Metazoa</taxon>
        <taxon>Ecdysozoa</taxon>
        <taxon>Nematoda</taxon>
        <taxon>Enoplea</taxon>
        <taxon>Dorylaimia</taxon>
        <taxon>Trichinellida</taxon>
        <taxon>Trichinellidae</taxon>
        <taxon>Trichinella</taxon>
    </lineage>
</organism>
<proteinExistence type="predicted"/>
<dbReference type="AlphaFoldDB" id="A0A0V0XJP3"/>
<dbReference type="EMBL" id="JYDU01000245">
    <property type="protein sequence ID" value="KRX88220.1"/>
    <property type="molecule type" value="Genomic_DNA"/>
</dbReference>
<protein>
    <submittedName>
        <fullName evidence="1">Uncharacterized protein</fullName>
    </submittedName>
</protein>
<reference evidence="1 2" key="1">
    <citation type="submission" date="2015-01" db="EMBL/GenBank/DDBJ databases">
        <title>Evolution of Trichinella species and genotypes.</title>
        <authorList>
            <person name="Korhonen P.K."/>
            <person name="Edoardo P."/>
            <person name="Giuseppe L.R."/>
            <person name="Gasser R.B."/>
        </authorList>
    </citation>
    <scope>NUCLEOTIDE SEQUENCE [LARGE SCALE GENOMIC DNA]</scope>
    <source>
        <strain evidence="1">ISS141</strain>
    </source>
</reference>
<gene>
    <name evidence="1" type="ORF">T4E_9218</name>
</gene>
<comment type="caution">
    <text evidence="1">The sequence shown here is derived from an EMBL/GenBank/DDBJ whole genome shotgun (WGS) entry which is preliminary data.</text>
</comment>